<keyword evidence="4" id="KW-1185">Reference proteome</keyword>
<dbReference type="InterPro" id="IPR015943">
    <property type="entry name" value="WD40/YVTN_repeat-like_dom_sf"/>
</dbReference>
<feature type="repeat" description="WD" evidence="1">
    <location>
        <begin position="212"/>
        <end position="253"/>
    </location>
</feature>
<sequence length="431" mass="48114">MKVILGEAHSNNQDVSPETGREDLEDKLESDFRKGEQPALWAPGYPKAWGQEVWKFSTGHGDNSTPVNAVSATSDEKFLAIATVDTIVIFEVDGYKLASVLKTGGEEVHTVEFAKAARKDGGYVLASSYGQGYAEADRKVRIWHLDQDCKEASTSRKDDKIIVKGDLTTFAPTAFSHDSKTLLYLTNHRDEWGNHRVVVAIDVETGKEKYQMQGHTDSIMWTGFSPDDELIASAAWDGFLKLYSSKEGKLIRDYGPTGGQNWACAFDEEGKNLVVTRGGRPPSAFVWRTDDPRSFPVSLKGTSGWQRVISYSPDGAKLAIGAADGRLVIYETKAMNLIQVWQLAEEKDSYRWVKEVTVIEWLDGGKRICWTPMDGSLHVYDFESNVKWKWGPGKDDSWRPGAWFNTLVVLESNGLIGSKDQDGAFRIWKLP</sequence>
<protein>
    <submittedName>
        <fullName evidence="3">Uncharacterized protein</fullName>
    </submittedName>
</protein>
<feature type="region of interest" description="Disordered" evidence="2">
    <location>
        <begin position="1"/>
        <end position="22"/>
    </location>
</feature>
<dbReference type="OrthoDB" id="1367865at2759"/>
<organism evidence="3 4">
    <name type="scientific">Phialocephala subalpina</name>
    <dbReference type="NCBI Taxonomy" id="576137"/>
    <lineage>
        <taxon>Eukaryota</taxon>
        <taxon>Fungi</taxon>
        <taxon>Dikarya</taxon>
        <taxon>Ascomycota</taxon>
        <taxon>Pezizomycotina</taxon>
        <taxon>Leotiomycetes</taxon>
        <taxon>Helotiales</taxon>
        <taxon>Mollisiaceae</taxon>
        <taxon>Phialocephala</taxon>
        <taxon>Phialocephala fortinii species complex</taxon>
    </lineage>
</organism>
<dbReference type="AlphaFoldDB" id="A0A1L7XWV5"/>
<evidence type="ECO:0000313" key="4">
    <source>
        <dbReference type="Proteomes" id="UP000184330"/>
    </source>
</evidence>
<dbReference type="PROSITE" id="PS50082">
    <property type="entry name" value="WD_REPEATS_2"/>
    <property type="match status" value="1"/>
</dbReference>
<dbReference type="PANTHER" id="PTHR19879:SF9">
    <property type="entry name" value="TRANSCRIPTION INITIATION FACTOR TFIID SUBUNIT 5"/>
    <property type="match status" value="1"/>
</dbReference>
<evidence type="ECO:0000256" key="1">
    <source>
        <dbReference type="PROSITE-ProRule" id="PRU00221"/>
    </source>
</evidence>
<dbReference type="Pfam" id="PF00400">
    <property type="entry name" value="WD40"/>
    <property type="match status" value="1"/>
</dbReference>
<dbReference type="SUPFAM" id="SSF50978">
    <property type="entry name" value="WD40 repeat-like"/>
    <property type="match status" value="1"/>
</dbReference>
<name>A0A1L7XWV5_9HELO</name>
<dbReference type="Gene3D" id="2.130.10.10">
    <property type="entry name" value="YVTN repeat-like/Quinoprotein amine dehydrogenase"/>
    <property type="match status" value="2"/>
</dbReference>
<dbReference type="InterPro" id="IPR001680">
    <property type="entry name" value="WD40_rpt"/>
</dbReference>
<gene>
    <name evidence="3" type="ORF">PAC_19388</name>
</gene>
<dbReference type="STRING" id="576137.A0A1L7XWV5"/>
<reference evidence="3 4" key="1">
    <citation type="submission" date="2016-03" db="EMBL/GenBank/DDBJ databases">
        <authorList>
            <person name="Ploux O."/>
        </authorList>
    </citation>
    <scope>NUCLEOTIDE SEQUENCE [LARGE SCALE GENOMIC DNA]</scope>
    <source>
        <strain evidence="3 4">UAMH 11012</strain>
    </source>
</reference>
<dbReference type="PANTHER" id="PTHR19879">
    <property type="entry name" value="TRANSCRIPTION INITIATION FACTOR TFIID"/>
    <property type="match status" value="1"/>
</dbReference>
<dbReference type="Proteomes" id="UP000184330">
    <property type="component" value="Unassembled WGS sequence"/>
</dbReference>
<keyword evidence="1" id="KW-0853">WD repeat</keyword>
<proteinExistence type="predicted"/>
<evidence type="ECO:0000256" key="2">
    <source>
        <dbReference type="SAM" id="MobiDB-lite"/>
    </source>
</evidence>
<dbReference type="SMART" id="SM00320">
    <property type="entry name" value="WD40"/>
    <property type="match status" value="4"/>
</dbReference>
<accession>A0A1L7XWV5</accession>
<dbReference type="InterPro" id="IPR036322">
    <property type="entry name" value="WD40_repeat_dom_sf"/>
</dbReference>
<evidence type="ECO:0000313" key="3">
    <source>
        <dbReference type="EMBL" id="CZR69488.1"/>
    </source>
</evidence>
<dbReference type="EMBL" id="FJOG01000072">
    <property type="protein sequence ID" value="CZR69488.1"/>
    <property type="molecule type" value="Genomic_DNA"/>
</dbReference>